<keyword evidence="2" id="KW-1003">Cell membrane</keyword>
<comment type="caution">
    <text evidence="8">The sequence shown here is derived from an EMBL/GenBank/DDBJ whole genome shotgun (WGS) entry which is preliminary data.</text>
</comment>
<keyword evidence="9" id="KW-1185">Reference proteome</keyword>
<evidence type="ECO:0000256" key="2">
    <source>
        <dbReference type="ARBA" id="ARBA00022475"/>
    </source>
</evidence>
<dbReference type="OrthoDB" id="9810662at2"/>
<protein>
    <submittedName>
        <fullName evidence="8">Tight adherence protein C</fullName>
    </submittedName>
</protein>
<evidence type="ECO:0000256" key="1">
    <source>
        <dbReference type="ARBA" id="ARBA00004651"/>
    </source>
</evidence>
<dbReference type="RefSeq" id="WP_114428070.1">
    <property type="nucleotide sequence ID" value="NZ_QPJM01000001.1"/>
</dbReference>
<accession>A0A368ZAI1</accession>
<dbReference type="Pfam" id="PF00482">
    <property type="entry name" value="T2SSF"/>
    <property type="match status" value="1"/>
</dbReference>
<dbReference type="Proteomes" id="UP000253324">
    <property type="component" value="Unassembled WGS sequence"/>
</dbReference>
<dbReference type="PANTHER" id="PTHR35007:SF2">
    <property type="entry name" value="PILUS ASSEMBLE PROTEIN"/>
    <property type="match status" value="1"/>
</dbReference>
<evidence type="ECO:0000256" key="3">
    <source>
        <dbReference type="ARBA" id="ARBA00022692"/>
    </source>
</evidence>
<evidence type="ECO:0000256" key="4">
    <source>
        <dbReference type="ARBA" id="ARBA00022989"/>
    </source>
</evidence>
<name>A0A368ZAI1_9HYPH</name>
<dbReference type="GO" id="GO:0005886">
    <property type="term" value="C:plasma membrane"/>
    <property type="evidence" value="ECO:0007669"/>
    <property type="project" value="UniProtKB-SubCell"/>
</dbReference>
<dbReference type="InterPro" id="IPR018076">
    <property type="entry name" value="T2SS_GspF_dom"/>
</dbReference>
<keyword evidence="4 6" id="KW-1133">Transmembrane helix</keyword>
<evidence type="ECO:0000259" key="7">
    <source>
        <dbReference type="Pfam" id="PF00482"/>
    </source>
</evidence>
<proteinExistence type="predicted"/>
<dbReference type="AlphaFoldDB" id="A0A368ZAI1"/>
<dbReference type="EMBL" id="QPJM01000001">
    <property type="protein sequence ID" value="RCW87464.1"/>
    <property type="molecule type" value="Genomic_DNA"/>
</dbReference>
<feature type="domain" description="Type II secretion system protein GspF" evidence="7">
    <location>
        <begin position="193"/>
        <end position="321"/>
    </location>
</feature>
<evidence type="ECO:0000313" key="9">
    <source>
        <dbReference type="Proteomes" id="UP000253324"/>
    </source>
</evidence>
<evidence type="ECO:0000313" key="8">
    <source>
        <dbReference type="EMBL" id="RCW87464.1"/>
    </source>
</evidence>
<reference evidence="8 9" key="1">
    <citation type="submission" date="2018-07" db="EMBL/GenBank/DDBJ databases">
        <title>Genomic Encyclopedia of Type Strains, Phase III (KMG-III): the genomes of soil and plant-associated and newly described type strains.</title>
        <authorList>
            <person name="Whitman W."/>
        </authorList>
    </citation>
    <scope>NUCLEOTIDE SEQUENCE [LARGE SCALE GENOMIC DNA]</scope>
    <source>
        <strain evidence="8 9">31-25a</strain>
    </source>
</reference>
<keyword evidence="5 6" id="KW-0472">Membrane</keyword>
<organism evidence="8 9">
    <name type="scientific">Phyllobacterium bourgognense</name>
    <dbReference type="NCBI Taxonomy" id="314236"/>
    <lineage>
        <taxon>Bacteria</taxon>
        <taxon>Pseudomonadati</taxon>
        <taxon>Pseudomonadota</taxon>
        <taxon>Alphaproteobacteria</taxon>
        <taxon>Hyphomicrobiales</taxon>
        <taxon>Phyllobacteriaceae</taxon>
        <taxon>Phyllobacterium</taxon>
    </lineage>
</organism>
<feature type="transmembrane region" description="Helical" evidence="6">
    <location>
        <begin position="118"/>
        <end position="142"/>
    </location>
</feature>
<keyword evidence="3 6" id="KW-0812">Transmembrane</keyword>
<comment type="subcellular location">
    <subcellularLocation>
        <location evidence="1">Cell membrane</location>
        <topology evidence="1">Multi-pass membrane protein</topology>
    </subcellularLocation>
</comment>
<evidence type="ECO:0000256" key="5">
    <source>
        <dbReference type="ARBA" id="ARBA00023136"/>
    </source>
</evidence>
<evidence type="ECO:0000256" key="6">
    <source>
        <dbReference type="SAM" id="Phobius"/>
    </source>
</evidence>
<gene>
    <name evidence="8" type="ORF">C7476_101226</name>
</gene>
<feature type="transmembrane region" description="Helical" evidence="6">
    <location>
        <begin position="154"/>
        <end position="174"/>
    </location>
</feature>
<dbReference type="PANTHER" id="PTHR35007">
    <property type="entry name" value="INTEGRAL MEMBRANE PROTEIN-RELATED"/>
    <property type="match status" value="1"/>
</dbReference>
<feature type="transmembrane region" description="Helical" evidence="6">
    <location>
        <begin position="304"/>
        <end position="326"/>
    </location>
</feature>
<sequence>MVDAFAKVIKDPAFLFAILVGVSIFATLVTFLMPMLSGVGLKSRMKSVALERDQIRSRERARLASESESKRKNSGLSLRRVERQGIRQFVEKLDLQRALADEKTLAALRMAGFRGQNALNLFLAARFGLPFVTLGLAVFYIFVLGGLAEKSTLIRVVACFAGAYVGFYLPNLYVRNVASKRKQSIQMAWPDALDLMLICVESGMSIEAAFKKVSEEIGVQSGELAEELVLTNAELSFLPERRQAYDNLATRTGLETVKSVVQALVQSERYGTSIGSALRVLSDESREMRLMAAEKKAAALPPKLTVPMILFLLPVLFCVILGPAVIQIQAQGGIFGPATSKK</sequence>
<feature type="transmembrane region" description="Helical" evidence="6">
    <location>
        <begin position="12"/>
        <end position="36"/>
    </location>
</feature>